<gene>
    <name evidence="2" type="primary">6035238</name>
    <name evidence="1" type="ORF">CpipJ_CPIJ003828</name>
</gene>
<accession>B0W9T1</accession>
<proteinExistence type="predicted"/>
<dbReference type="EMBL" id="DS231866">
    <property type="protein sequence ID" value="EDS40498.1"/>
    <property type="molecule type" value="Genomic_DNA"/>
</dbReference>
<dbReference type="HOGENOM" id="CLU_598874_0_0_1"/>
<name>B0W9T1_CULQU</name>
<dbReference type="EnsemblMetazoa" id="CPIJ003828-RA">
    <property type="protein sequence ID" value="CPIJ003828-PA"/>
    <property type="gene ID" value="CPIJ003828"/>
</dbReference>
<dbReference type="InParanoid" id="B0W9T1"/>
<dbReference type="Proteomes" id="UP000002320">
    <property type="component" value="Unassembled WGS sequence"/>
</dbReference>
<organism>
    <name type="scientific">Culex quinquefasciatus</name>
    <name type="common">Southern house mosquito</name>
    <name type="synonym">Culex pungens</name>
    <dbReference type="NCBI Taxonomy" id="7176"/>
    <lineage>
        <taxon>Eukaryota</taxon>
        <taxon>Metazoa</taxon>
        <taxon>Ecdysozoa</taxon>
        <taxon>Arthropoda</taxon>
        <taxon>Hexapoda</taxon>
        <taxon>Insecta</taxon>
        <taxon>Pterygota</taxon>
        <taxon>Neoptera</taxon>
        <taxon>Endopterygota</taxon>
        <taxon>Diptera</taxon>
        <taxon>Nematocera</taxon>
        <taxon>Culicoidea</taxon>
        <taxon>Culicidae</taxon>
        <taxon>Culicinae</taxon>
        <taxon>Culicini</taxon>
        <taxon>Culex</taxon>
        <taxon>Culex</taxon>
    </lineage>
</organism>
<evidence type="ECO:0000313" key="3">
    <source>
        <dbReference type="Proteomes" id="UP000002320"/>
    </source>
</evidence>
<protein>
    <submittedName>
        <fullName evidence="1 2">Uncharacterized protein</fullName>
    </submittedName>
</protein>
<keyword evidence="3" id="KW-1185">Reference proteome</keyword>
<dbReference type="OrthoDB" id="21128at2759"/>
<dbReference type="VEuPathDB" id="VectorBase:CPIJ003828"/>
<evidence type="ECO:0000313" key="1">
    <source>
        <dbReference type="EMBL" id="EDS40498.1"/>
    </source>
</evidence>
<reference evidence="2" key="2">
    <citation type="submission" date="2020-05" db="UniProtKB">
        <authorList>
            <consortium name="EnsemblMetazoa"/>
        </authorList>
    </citation>
    <scope>IDENTIFICATION</scope>
    <source>
        <strain evidence="2">JHB</strain>
    </source>
</reference>
<evidence type="ECO:0000313" key="2">
    <source>
        <dbReference type="EnsemblMetazoa" id="CPIJ003828-PA"/>
    </source>
</evidence>
<reference evidence="1" key="1">
    <citation type="submission" date="2007-03" db="EMBL/GenBank/DDBJ databases">
        <title>Annotation of Culex pipiens quinquefasciatus.</title>
        <authorList>
            <consortium name="The Broad Institute Genome Sequencing Platform"/>
            <person name="Atkinson P.W."/>
            <person name="Hemingway J."/>
            <person name="Christensen B.M."/>
            <person name="Higgs S."/>
            <person name="Kodira C."/>
            <person name="Hannick L."/>
            <person name="Megy K."/>
            <person name="O'Leary S."/>
            <person name="Pearson M."/>
            <person name="Haas B.J."/>
            <person name="Mauceli E."/>
            <person name="Wortman J.R."/>
            <person name="Lee N.H."/>
            <person name="Guigo R."/>
            <person name="Stanke M."/>
            <person name="Alvarado L."/>
            <person name="Amedeo P."/>
            <person name="Antoine C.H."/>
            <person name="Arensburger P."/>
            <person name="Bidwell S.L."/>
            <person name="Crawford M."/>
            <person name="Camaro F."/>
            <person name="Devon K."/>
            <person name="Engels R."/>
            <person name="Hammond M."/>
            <person name="Howarth C."/>
            <person name="Koehrsen M."/>
            <person name="Lawson D."/>
            <person name="Montgomery P."/>
            <person name="Nene V."/>
            <person name="Nusbaum C."/>
            <person name="Puiu D."/>
            <person name="Romero-Severson J."/>
            <person name="Severson D.W."/>
            <person name="Shumway M."/>
            <person name="Sisk P."/>
            <person name="Stolte C."/>
            <person name="Zeng Q."/>
            <person name="Eisenstadt E."/>
            <person name="Fraser-Liggett C."/>
            <person name="Strausberg R."/>
            <person name="Galagan J."/>
            <person name="Birren B."/>
            <person name="Collins F.H."/>
        </authorList>
    </citation>
    <scope>NUCLEOTIDE SEQUENCE [LARGE SCALE GENOMIC DNA]</scope>
    <source>
        <strain evidence="1">JHB</strain>
    </source>
</reference>
<dbReference type="AlphaFoldDB" id="B0W9T1"/>
<dbReference type="VEuPathDB" id="VectorBase:CQUJHB008983"/>
<dbReference type="KEGG" id="cqu:CpipJ_CPIJ003828"/>
<sequence length="457" mass="50384">MGPLVSERRTSSVVTFTTRPLRIGSQWTSLPASEGYVCPSWLRLSNGTNKWSAVALMNLPAFGKTSQAARVRNPAFVGERALPRGGNVRQGHLRGLVQVPELAAADNVGIFSADGMTMAVECTSRTAARQSLQIKFIASIEQPLCFKAEFDPTSPYLVLSAVTTSLFNISSATSNSEVQPTTKPSIRAVYAVWAGVHHQAGIAEDERAYGGVSRGQWKISERHPAAIAAVHVEHRQQHHYREAKTGQGAFVVRFVAEGGGDAGYASSFANASAKMLASPSREVQAILSLKDNDCLNEYYDSDNILLDKTDGIGSDNDELNDLENEIVDDLDDDKGYNFKYIDDDDDKVKTQKSVPVRFPQQVVPDVKPINKEPVAPVATAEQVTTTNPIDQSAHMIFGPSLTRRPFVLAGQQRWRHVNIRRHENNRSVPNSPDNSRVLLVRERFDRLVKHDLQLVQR</sequence>